<feature type="region of interest" description="Disordered" evidence="1">
    <location>
        <begin position="122"/>
        <end position="152"/>
    </location>
</feature>
<feature type="compositionally biased region" description="Low complexity" evidence="1">
    <location>
        <begin position="784"/>
        <end position="814"/>
    </location>
</feature>
<feature type="region of interest" description="Disordered" evidence="1">
    <location>
        <begin position="218"/>
        <end position="241"/>
    </location>
</feature>
<keyword evidence="3" id="KW-1185">Reference proteome</keyword>
<dbReference type="EMBL" id="BQNB010015568">
    <property type="protein sequence ID" value="GJT41508.1"/>
    <property type="molecule type" value="Genomic_DNA"/>
</dbReference>
<reference evidence="2" key="1">
    <citation type="journal article" date="2022" name="Int. J. Mol. Sci.">
        <title>Draft Genome of Tanacetum Coccineum: Genomic Comparison of Closely Related Tanacetum-Family Plants.</title>
        <authorList>
            <person name="Yamashiro T."/>
            <person name="Shiraishi A."/>
            <person name="Nakayama K."/>
            <person name="Satake H."/>
        </authorList>
    </citation>
    <scope>NUCLEOTIDE SEQUENCE</scope>
</reference>
<feature type="region of interest" description="Disordered" evidence="1">
    <location>
        <begin position="583"/>
        <end position="603"/>
    </location>
</feature>
<sequence length="879" mass="99238">MKGKSVETKFEKSSVIRQPNAFKSQRQSVLGKPTIFLDSLEKKDFSKSKSVTKNNVSNDFSKPVTAQILPQNIKSILKNTNVIAPGMYKVHTKPNQTRTPQLPQDIRKTNKRVSFSTGVIPTTSVSRPQLKSNRMGDRVMPNNSQGKKQEVEDHRRNFKFSNNKTSVTACNDSLNAKTSNVNFVCVTCGKCVLNDNHDLCVLHYINGMNSKTRQPIAVPNSTREPKHNVNQSVATSHKKTVTRNASRNANISEHMTPRCSTLSNTPLSFNSFAARAVKFGNDQIALILSYGDLVQGTITIKRVFNKRTRVIFETIHVNFDELPQMVSDHVISDPIPQCTTTVLERDSLCPDPQSQENVHQAAEIITTSNELDLLFSPMFDALLNGTTLVVSIKGYAPRKELISEETFGTVARGTVRGIQIHQSPHGIFINQAKYAQEILKKHGMTSCDSIGTPMATKHLDADMSDTLVDQMKYHMKPTEKHLTTVKRIFRYLKDSINMGLLYPKDTDFELTAFLDSDHACCLDSRKSTSGGIQFIGGDNSMVENSSTQLWLFTLIKILCIVIQKAAKPSRAIQTNIPVPSTSMSDITSLHKGTRMPPKRMSTSEAPVLTHATIEKLVAHSVATVLEAQAAIMASTNNPNSKPRKTPVARKCAYKKFTSYQLFYFNGTDGAVGLIRWFKRTESIFSRSKCAEKNKVRFAVSTLTKEALFWWNSFTQSIGIEEAYKITWSEFKRLLIEKYCPQTEIRKMEEAITMTQKLIKHVMKHNSVQETNNHKRKFDDKRNTTDNNNNNYPNDRNNNNHSNNRNNNNYQNNHNNHNHHQQNRRQETISTYPAKGYHGYLPLCTRCTLHHTGVCTVKCQICNKIGHQTRNCRTKGPSNY</sequence>
<protein>
    <recommendedName>
        <fullName evidence="4">Reverse transcriptase domain-containing protein</fullName>
    </recommendedName>
</protein>
<evidence type="ECO:0008006" key="4">
    <source>
        <dbReference type="Google" id="ProtNLM"/>
    </source>
</evidence>
<evidence type="ECO:0000313" key="3">
    <source>
        <dbReference type="Proteomes" id="UP001151760"/>
    </source>
</evidence>
<dbReference type="Proteomes" id="UP001151760">
    <property type="component" value="Unassembled WGS sequence"/>
</dbReference>
<organism evidence="2 3">
    <name type="scientific">Tanacetum coccineum</name>
    <dbReference type="NCBI Taxonomy" id="301880"/>
    <lineage>
        <taxon>Eukaryota</taxon>
        <taxon>Viridiplantae</taxon>
        <taxon>Streptophyta</taxon>
        <taxon>Embryophyta</taxon>
        <taxon>Tracheophyta</taxon>
        <taxon>Spermatophyta</taxon>
        <taxon>Magnoliopsida</taxon>
        <taxon>eudicotyledons</taxon>
        <taxon>Gunneridae</taxon>
        <taxon>Pentapetalae</taxon>
        <taxon>asterids</taxon>
        <taxon>campanulids</taxon>
        <taxon>Asterales</taxon>
        <taxon>Asteraceae</taxon>
        <taxon>Asteroideae</taxon>
        <taxon>Anthemideae</taxon>
        <taxon>Anthemidinae</taxon>
        <taxon>Tanacetum</taxon>
    </lineage>
</organism>
<dbReference type="PANTHER" id="PTHR11439:SF486">
    <property type="entry name" value="RLK (RECEPTOR-LIKE KINASE) PROTEIN, PUTATIVE-RELATED"/>
    <property type="match status" value="1"/>
</dbReference>
<evidence type="ECO:0000313" key="2">
    <source>
        <dbReference type="EMBL" id="GJT41508.1"/>
    </source>
</evidence>
<comment type="caution">
    <text evidence="2">The sequence shown here is derived from an EMBL/GenBank/DDBJ whole genome shotgun (WGS) entry which is preliminary data.</text>
</comment>
<accession>A0ABQ5DS80</accession>
<name>A0ABQ5DS80_9ASTR</name>
<feature type="region of interest" description="Disordered" evidence="1">
    <location>
        <begin position="763"/>
        <end position="825"/>
    </location>
</feature>
<feature type="compositionally biased region" description="Polar residues" evidence="1">
    <location>
        <begin position="122"/>
        <end position="132"/>
    </location>
</feature>
<reference evidence="2" key="2">
    <citation type="submission" date="2022-01" db="EMBL/GenBank/DDBJ databases">
        <authorList>
            <person name="Yamashiro T."/>
            <person name="Shiraishi A."/>
            <person name="Satake H."/>
            <person name="Nakayama K."/>
        </authorList>
    </citation>
    <scope>NUCLEOTIDE SEQUENCE</scope>
</reference>
<evidence type="ECO:0000256" key="1">
    <source>
        <dbReference type="SAM" id="MobiDB-lite"/>
    </source>
</evidence>
<gene>
    <name evidence="2" type="ORF">Tco_0941373</name>
</gene>
<dbReference type="PANTHER" id="PTHR11439">
    <property type="entry name" value="GAG-POL-RELATED RETROTRANSPOSON"/>
    <property type="match status" value="1"/>
</dbReference>
<proteinExistence type="predicted"/>